<name>R8BPV6_PHAM7</name>
<sequence>MVSTLIPTTDSIGSVNRLTINQKYRDVVTQRSGEGKCVYLAEMELDWWDFNADFDPSEAVHIHPNDSGHKKMAAVFYKAINQAASDGRLVVPGDFDQSTTTVCDKFAGTGTDAGGLTQRGVGEDDGIYYHKSQGMDVIFTWDSNWDRDQWRFARLFSRDYDDLVAWLDTTGPYPEFVVWSNSADGQGHFTNIANMNPDLYCIPRGLHFIDMNADGLDDIVCIDGNGNAYLSINQGDGNRAAGKPPSFKRVSDTALIKNNEGYAQDRVVLGDIDGDGRGDYGIIDDTGNVHFWRNGGTLDTPEYWQSLGLRFQAKGKGDIRGVRFEDINGDGRDDWLWVSTVGETETWTNARSCQQGSLGDGLNVAWRQGFLNGQSSGYTHLGVAVYATDEESYLRDRIFFARIYGEPSAFGNLGKQDYVFMQHEALDDGKHRFQMRVWKNLGSGGTKLKADGDKYCNMMGHADGRDDYIWTWSTGEMVLYANRGKKYISDSDPEGYWEPMGTIFTPPRNMNRRDLHLADWDGDNDCDIIYVDPDSGAIEVFINDYPQTGQWGWSQHSVSGPTCSQKRGLGIFDLAVRFADLTGNKRADYLCIEPAGRVTGFLHNNDGSFTDVGQIKFAPKDKDRANLRWTDVNGDGLDDMIWIDKFNGDTYVWYNGGPEDRSQLAGSYFYWREQTQKAYDGLSAGTCLYYPDLDGDGHADEHFISGTFNNLAHTSLAPGCGLKDITGDDESFDGSLPDVPGDSGGDGGSHDHPGTGVVCGLNFNSTDPSVIKDTWTNSDAGYWLGTFLSQAGASHWSDKFFSSVLNGGSQGGSTYDCDHIHTGNCPGPLSTPCTSYSPNQAFYVHVSIGWLYSAFEQIWAGLVTNGIDNLAEGIKDIVAAYGTPPKDDNALILNFLVGFLTSLAGISGTIGAKFPNAPVGQWFGTAANPLTFAAGIVTQVAANSDGLSNLVSPDDLEKEFEQAYGAMFRGIVGGLNSSVNSIFDGVAPKGYDGSNEDYVSDVFRDGRWLSKEIVDPLVESYIDNTQIKFVEFATVRAMRSGNKAKYRLLYGNSESPYLSCRNTSDPDIPLAPPRSYKMNQDICGRLGGCIWYQNNCLCLGKESGGIATVFFPLSSSEINDLKKYIVDYDTSLRNNFDCISPILSNSKCDGVLVDIPKECQISDPEVPTLSDFDPFNPGKLEYSNCFFNFPYTDDWNCIFAT</sequence>
<keyword evidence="1" id="KW-0732">Signal</keyword>
<dbReference type="InterPro" id="IPR036514">
    <property type="entry name" value="SGNH_hydro_sf"/>
</dbReference>
<evidence type="ECO:0000313" key="4">
    <source>
        <dbReference type="Proteomes" id="UP000014074"/>
    </source>
</evidence>
<dbReference type="Gene3D" id="3.40.50.1110">
    <property type="entry name" value="SGNH hydrolase"/>
    <property type="match status" value="1"/>
</dbReference>
<dbReference type="HOGENOM" id="CLU_005800_0_0_1"/>
<gene>
    <name evidence="3" type="ORF">UCRPA7_3140</name>
</gene>
<dbReference type="PANTHER" id="PTHR46580">
    <property type="entry name" value="SENSOR KINASE-RELATED"/>
    <property type="match status" value="1"/>
</dbReference>
<dbReference type="InterPro" id="IPR013517">
    <property type="entry name" value="FG-GAP"/>
</dbReference>
<dbReference type="Pfam" id="PF13517">
    <property type="entry name" value="FG-GAP_3"/>
    <property type="match status" value="2"/>
</dbReference>
<proteinExistence type="predicted"/>
<evidence type="ECO:0000313" key="3">
    <source>
        <dbReference type="EMBL" id="EOO01362.1"/>
    </source>
</evidence>
<dbReference type="KEGG" id="tmn:UCRPA7_3140"/>
<accession>R8BPV6</accession>
<dbReference type="GeneID" id="19323461"/>
<evidence type="ECO:0000256" key="1">
    <source>
        <dbReference type="ARBA" id="ARBA00022729"/>
    </source>
</evidence>
<protein>
    <submittedName>
        <fullName evidence="3">Putative fg-gap repeat domain-containing protein</fullName>
    </submittedName>
</protein>
<dbReference type="AlphaFoldDB" id="R8BPV6"/>
<dbReference type="OrthoDB" id="3915838at2759"/>
<keyword evidence="4" id="KW-1185">Reference proteome</keyword>
<feature type="region of interest" description="Disordered" evidence="2">
    <location>
        <begin position="731"/>
        <end position="751"/>
    </location>
</feature>
<dbReference type="InterPro" id="IPR028994">
    <property type="entry name" value="Integrin_alpha_N"/>
</dbReference>
<evidence type="ECO:0000256" key="2">
    <source>
        <dbReference type="SAM" id="MobiDB-lite"/>
    </source>
</evidence>
<dbReference type="SUPFAM" id="SSF69318">
    <property type="entry name" value="Integrin alpha N-terminal domain"/>
    <property type="match status" value="2"/>
</dbReference>
<dbReference type="RefSeq" id="XP_007913900.1">
    <property type="nucleotide sequence ID" value="XM_007915709.1"/>
</dbReference>
<dbReference type="eggNOG" id="ENOG502SIJX">
    <property type="taxonomic scope" value="Eukaryota"/>
</dbReference>
<organism evidence="3 4">
    <name type="scientific">Phaeoacremonium minimum (strain UCR-PA7)</name>
    <name type="common">Esca disease fungus</name>
    <name type="synonym">Togninia minima</name>
    <dbReference type="NCBI Taxonomy" id="1286976"/>
    <lineage>
        <taxon>Eukaryota</taxon>
        <taxon>Fungi</taxon>
        <taxon>Dikarya</taxon>
        <taxon>Ascomycota</taxon>
        <taxon>Pezizomycotina</taxon>
        <taxon>Sordariomycetes</taxon>
        <taxon>Sordariomycetidae</taxon>
        <taxon>Togniniales</taxon>
        <taxon>Togniniaceae</taxon>
        <taxon>Phaeoacremonium</taxon>
    </lineage>
</organism>
<reference evidence="4" key="1">
    <citation type="journal article" date="2013" name="Genome Announc.">
        <title>Draft genome sequence of the ascomycete Phaeoacremonium aleophilum strain UCR-PA7, a causal agent of the esca disease complex in grapevines.</title>
        <authorList>
            <person name="Blanco-Ulate B."/>
            <person name="Rolshausen P."/>
            <person name="Cantu D."/>
        </authorList>
    </citation>
    <scope>NUCLEOTIDE SEQUENCE [LARGE SCALE GENOMIC DNA]</scope>
    <source>
        <strain evidence="4">UCR-PA7</strain>
    </source>
</reference>
<dbReference type="Proteomes" id="UP000014074">
    <property type="component" value="Unassembled WGS sequence"/>
</dbReference>
<dbReference type="EMBL" id="KB933003">
    <property type="protein sequence ID" value="EOO01362.1"/>
    <property type="molecule type" value="Genomic_DNA"/>
</dbReference>